<feature type="region of interest" description="Disordered" evidence="2">
    <location>
        <begin position="257"/>
        <end position="379"/>
    </location>
</feature>
<name>A0A1J1GUA9_PLAGA</name>
<feature type="compositionally biased region" description="Polar residues" evidence="2">
    <location>
        <begin position="284"/>
        <end position="296"/>
    </location>
</feature>
<keyword evidence="3" id="KW-0812">Transmembrane</keyword>
<keyword evidence="3" id="KW-0472">Membrane</keyword>
<dbReference type="OrthoDB" id="383264at2759"/>
<keyword evidence="5" id="KW-1185">Reference proteome</keyword>
<reference evidence="4" key="1">
    <citation type="submission" date="2015-04" db="EMBL/GenBank/DDBJ databases">
        <authorList>
            <consortium name="Pathogen Informatics"/>
        </authorList>
    </citation>
    <scope>NUCLEOTIDE SEQUENCE [LARGE SCALE GENOMIC DNA]</scope>
    <source>
        <strain evidence="4">8A</strain>
    </source>
</reference>
<sequence length="1583" mass="186056">MNTEEEPLKRKPRHVSGPLASPILQRGLLKNWRRTFYNNVDLRIRKIKEEKSPKMQRRLCRYLNYWVDDRRDVFMNLRKQLILLGDINNLWAENQNCVMEKLRLSINDICQRKENKNNKDIRNKRKDIEDFCEDKEERLQDLSKYVTEEKCTDYNKWLNEKKNYFVKKKWINEQKITYDENLEISKNCTLNDMNTFVSSLECSEISKKENDSCDSKTSKSCNQSEHLTPIISSDNKSDYSLIKTTIAVKPKATNNLSTPTISPKTKTITKITPNTPIKSTTPTEGSTQKLTSTIVSIHSDPNLPKPEALKASNSGFSQRGMSPIPTTRSTPKLASTTMSTHLDTSLATSPPQIESISGYPQTDVSQATPTQGSTPKLTSTNVSIHLDTSLPKPAALKASISESSETDVSQATPTQGSTPKLTLNNVSIHLDTSLPKPAALKASISESSETDVSPATPTPGFNITLPSIDIPTNNHTTIEEPRTNSTSSSNTTLNLLSNSSTSVNVNSTQPETMFITTVSSENSSIPTHTIAHPNISANLSITENTNANTSSNLSTLTFTNSSISAVKSTTSKTILTPETKPQTKNMPPHAAKLTYATESVLSASINTTKTTSNTMKYNSTFNIDKCTLESCMNNSLTSTNTYLNENHTNNDTLNITSNGIPATPPLIVQNGTTNVPSNNCNNSICKSAFPSLIVFPVCASLLLIIFLFVILYKYNPIRLLPSGKGSKKKKKQIKRKNEEGLTNLMTMPLNIPYELLESNIQPNNACKRTNNSLCKIVFEDDLNNALTEKSEENQINIKTKSDNTLTREQLKWKIILETHMMAIDECKKEEWEKSRSIFFEICLEELKKEGIYLDVTIEMEKKDNITIMLEKKKFLWEQYTKGYGMILEKWKKDKWFENLKREWKAEEDNYTEIIKEERIIKSTENELNNPYLERQKIIWMNWVKKHRKWLYDSNDQKWFNELLEKYKIEEEEKNNIEEVDSEEGNIIIEREIKSDKDAKKNNLKLKLWIEIHMVALEEYKKEERMINKNEFLKTYIEELKNTMNPEEILEIEKEIRENIMLENKEEELNKLKRENWFIELKLDWNNHEKKYMEELCKKNLPENSEERIKNSMLYEQKIIWKKYWEKTKKRWIENENMEKWLIKMIEENKNKDENEVKIKEIIDKREEYEEEINMSKKGGKVKEKKMKDEEGQIKNKKRSITLKKKPKRKTMIEIHMIIMEDCKQKEWELKREKFLEICLNEWKRNESSYRNIIGTKSIMYTEESSIIALNIQKMFSKNLMERHKKMLEKWRTEEWFKRLMEEWKKEENIYIETIDRKKFTEGIDNIMNNIALGKKSEIWNQWIKKQRRLFTQHDKEILFNKLLDEYNEEEDKYEENEEQTKEKKINIDKMKEDLKIVNIKDEVGENMDKINLISKLWIEIHMMILDQRIKEEIGYMKKEFLKPYIKRKKEFEELSEHGITKKEINDEEKEGIINDMIEKKKDQWECWKREEWFQELKLNWYKTVHINDIEESKILGDTKGVINDFIFERQVFDRQWIEKQRKFLKKWNKRRLKKSTKNRYKDDQIEEENEENILEDSWEVTIL</sequence>
<feature type="coiled-coil region" evidence="1">
    <location>
        <begin position="1051"/>
        <end position="1081"/>
    </location>
</feature>
<feature type="coiled-coil region" evidence="1">
    <location>
        <begin position="1359"/>
        <end position="1393"/>
    </location>
</feature>
<organism evidence="4 5">
    <name type="scientific">Plasmodium gallinaceum</name>
    <dbReference type="NCBI Taxonomy" id="5849"/>
    <lineage>
        <taxon>Eukaryota</taxon>
        <taxon>Sar</taxon>
        <taxon>Alveolata</taxon>
        <taxon>Apicomplexa</taxon>
        <taxon>Aconoidasida</taxon>
        <taxon>Haemosporida</taxon>
        <taxon>Plasmodiidae</taxon>
        <taxon>Plasmodium</taxon>
        <taxon>Plasmodium (Haemamoeba)</taxon>
    </lineage>
</organism>
<protein>
    <submittedName>
        <fullName evidence="4">Surface-associated interspersed protein (SURFIN)</fullName>
    </submittedName>
</protein>
<dbReference type="EMBL" id="CVMV01000056">
    <property type="protein sequence ID" value="CRG96069.1"/>
    <property type="molecule type" value="Genomic_DNA"/>
</dbReference>
<evidence type="ECO:0000256" key="2">
    <source>
        <dbReference type="SAM" id="MobiDB-lite"/>
    </source>
</evidence>
<feature type="compositionally biased region" description="Polar residues" evidence="2">
    <location>
        <begin position="311"/>
        <end position="379"/>
    </location>
</feature>
<feature type="transmembrane region" description="Helical" evidence="3">
    <location>
        <begin position="688"/>
        <end position="712"/>
    </location>
</feature>
<dbReference type="Proteomes" id="UP000220797">
    <property type="component" value="Unassembled WGS sequence"/>
</dbReference>
<feature type="coiled-coil region" evidence="1">
    <location>
        <begin position="1151"/>
        <end position="1178"/>
    </location>
</feature>
<evidence type="ECO:0000256" key="1">
    <source>
        <dbReference type="SAM" id="Coils"/>
    </source>
</evidence>
<dbReference type="VEuPathDB" id="PlasmoDB:PGAL8A_00328200"/>
<feature type="compositionally biased region" description="Polar residues" evidence="2">
    <location>
        <begin position="444"/>
        <end position="472"/>
    </location>
</feature>
<feature type="region of interest" description="Disordered" evidence="2">
    <location>
        <begin position="396"/>
        <end position="423"/>
    </location>
</feature>
<evidence type="ECO:0000256" key="3">
    <source>
        <dbReference type="SAM" id="Phobius"/>
    </source>
</evidence>
<comment type="caution">
    <text evidence="4">The sequence shown here is derived from an EMBL/GenBank/DDBJ whole genome shotgun (WGS) entry which is preliminary data.</text>
</comment>
<evidence type="ECO:0000313" key="4">
    <source>
        <dbReference type="EMBL" id="CRG96069.1"/>
    </source>
</evidence>
<accession>A0A1J1GUA9</accession>
<dbReference type="RefSeq" id="XP_028528874.1">
    <property type="nucleotide sequence ID" value="XM_028672308.1"/>
</dbReference>
<dbReference type="GeneID" id="39731812"/>
<keyword evidence="1" id="KW-0175">Coiled coil</keyword>
<keyword evidence="3" id="KW-1133">Transmembrane helix</keyword>
<gene>
    <name evidence="4" type="ORF">PGAL8A_00328200</name>
</gene>
<feature type="region of interest" description="Disordered" evidence="2">
    <location>
        <begin position="440"/>
        <end position="472"/>
    </location>
</feature>
<feature type="compositionally biased region" description="Low complexity" evidence="2">
    <location>
        <begin position="257"/>
        <end position="283"/>
    </location>
</feature>
<evidence type="ECO:0000313" key="5">
    <source>
        <dbReference type="Proteomes" id="UP000220797"/>
    </source>
</evidence>
<dbReference type="OMA" id="HWNEERI"/>
<feature type="compositionally biased region" description="Polar residues" evidence="2">
    <location>
        <begin position="400"/>
        <end position="423"/>
    </location>
</feature>
<proteinExistence type="predicted"/>